<evidence type="ECO:0000256" key="2">
    <source>
        <dbReference type="ARBA" id="ARBA00023219"/>
    </source>
</evidence>
<dbReference type="InterPro" id="IPR052404">
    <property type="entry name" value="SPP1-like_terminase"/>
</dbReference>
<organism evidence="3 4">
    <name type="scientific">Bosea thiooxidans</name>
    <dbReference type="NCBI Taxonomy" id="53254"/>
    <lineage>
        <taxon>Bacteria</taxon>
        <taxon>Pseudomonadati</taxon>
        <taxon>Pseudomonadota</taxon>
        <taxon>Alphaproteobacteria</taxon>
        <taxon>Hyphomicrobiales</taxon>
        <taxon>Boseaceae</taxon>
        <taxon>Bosea</taxon>
    </lineage>
</organism>
<dbReference type="PANTHER" id="PTHR41328:SF2">
    <property type="entry name" value="TERMINASE SMALL SUBUNIT"/>
    <property type="match status" value="1"/>
</dbReference>
<keyword evidence="1" id="KW-1188">Viral release from host cell</keyword>
<dbReference type="Pfam" id="PF03592">
    <property type="entry name" value="Terminase_2"/>
    <property type="match status" value="1"/>
</dbReference>
<dbReference type="OrthoDB" id="9813753at2"/>
<evidence type="ECO:0000256" key="1">
    <source>
        <dbReference type="ARBA" id="ARBA00022612"/>
    </source>
</evidence>
<dbReference type="Proteomes" id="UP000190130">
    <property type="component" value="Unassembled WGS sequence"/>
</dbReference>
<dbReference type="AlphaFoldDB" id="A0A1T5FLW1"/>
<keyword evidence="2" id="KW-0231">Viral genome packaging</keyword>
<protein>
    <submittedName>
        <fullName evidence="3">Phage terminase small subunit</fullName>
    </submittedName>
</protein>
<reference evidence="3 4" key="1">
    <citation type="submission" date="2017-02" db="EMBL/GenBank/DDBJ databases">
        <authorList>
            <person name="Peterson S.W."/>
        </authorList>
    </citation>
    <scope>NUCLEOTIDE SEQUENCE [LARGE SCALE GENOMIC DNA]</scope>
    <source>
        <strain evidence="3 4">DSM 9653</strain>
    </source>
</reference>
<accession>A0A1T5FLW1</accession>
<dbReference type="InterPro" id="IPR038713">
    <property type="entry name" value="Terminase_Gp1_N_sf"/>
</dbReference>
<proteinExistence type="predicted"/>
<dbReference type="EMBL" id="FUYX01000009">
    <property type="protein sequence ID" value="SKB97072.1"/>
    <property type="molecule type" value="Genomic_DNA"/>
</dbReference>
<evidence type="ECO:0000313" key="4">
    <source>
        <dbReference type="Proteomes" id="UP000190130"/>
    </source>
</evidence>
<name>A0A1T5FLW1_9HYPH</name>
<dbReference type="Gene3D" id="1.10.10.1400">
    <property type="entry name" value="Terminase, small subunit, N-terminal DNA-binding domain, HTH motif"/>
    <property type="match status" value="1"/>
</dbReference>
<sequence>MPVLSNPKHERFAQELAKGSSASAAYVAAGYAKSDSNASRLSGNEKVRSRVEELLGEGAEKAGVTIERIVAELAKVGFANMGDFLKATTSGDPFFVYAELTDEQKAALAEVTVEDFKEGRGEDARDVRRIKFKLHDKLGALEKLGKHLGMFKDKVELTGKDGKDLPVTPVTIFQLPDNGRG</sequence>
<dbReference type="GO" id="GO:0051276">
    <property type="term" value="P:chromosome organization"/>
    <property type="evidence" value="ECO:0007669"/>
    <property type="project" value="InterPro"/>
</dbReference>
<gene>
    <name evidence="3" type="ORF">SAMN05660750_03340</name>
</gene>
<dbReference type="PANTHER" id="PTHR41328">
    <property type="entry name" value="TERMINASE SMALL SUBUNIT-RELATED"/>
    <property type="match status" value="1"/>
</dbReference>
<evidence type="ECO:0000313" key="3">
    <source>
        <dbReference type="EMBL" id="SKB97072.1"/>
    </source>
</evidence>
<dbReference type="InterPro" id="IPR005335">
    <property type="entry name" value="Terminase_ssu"/>
</dbReference>